<dbReference type="AlphaFoldDB" id="A0A1Y1N231"/>
<evidence type="ECO:0000256" key="1">
    <source>
        <dbReference type="SAM" id="Coils"/>
    </source>
</evidence>
<feature type="region of interest" description="Disordered" evidence="2">
    <location>
        <begin position="439"/>
        <end position="465"/>
    </location>
</feature>
<protein>
    <recommendedName>
        <fullName evidence="4">Retrotransposon gag domain-containing protein</fullName>
    </recommendedName>
</protein>
<proteinExistence type="predicted"/>
<reference evidence="3" key="1">
    <citation type="journal article" date="2016" name="Sci. Rep.">
        <title>Molecular characterization of firefly nuptial gifts: a multi-omics approach sheds light on postcopulatory sexual selection.</title>
        <authorList>
            <person name="Al-Wathiqui N."/>
            <person name="Fallon T.R."/>
            <person name="South A."/>
            <person name="Weng J.K."/>
            <person name="Lewis S.M."/>
        </authorList>
    </citation>
    <scope>NUCLEOTIDE SEQUENCE</scope>
</reference>
<evidence type="ECO:0008006" key="4">
    <source>
        <dbReference type="Google" id="ProtNLM"/>
    </source>
</evidence>
<keyword evidence="1" id="KW-0175">Coiled coil</keyword>
<sequence length="543" mass="64316">MDSKPESGIDVPTDVSAEIIPGSVDVPEGKGEVSTMGLTTMQEGFFAQMITMMSEMRTENKQMNNQLGDKLSGQIKEINKKIENQNKTTAELRQDVVRIMNEIRQDMQESVREVEKKTDGNTREIRELRTDMAENISVLHQHHEGVNKRVMEVENQIRMEVSYTQQEFEKVEKGFCHMQEVCNKNKSTSEEELNSELKELRKELENKPRQGGIQYANNFKGDLDRLEQFTGKGKVHPMTFLKILEATILNNRRIFGKLFTNVDEISLIRSVLKEDAQIWYDTVDEKIANFESFKENFISQYWGDWEQNKTRDQLNMGKYNRNRGSRVKYLMENYSQFKHLENGIQESVLVRRLAKHYEEEISQKVTKDDITTYEEFLRMLKRYDTADEEKDAAYDYKIREQGRQYEKQGYGNQWRGNRPYGAYQERGNRMENLNRNYNNYNNNGNYNRNANNGNFNRNNNNRGNFNREFNYEQKFEREYQKDQREQERRPDYARGAREERRGEGNAEQDRRRINQILKPTRDTGEENKIEVVRAEVHPPPTDF</sequence>
<dbReference type="EMBL" id="GEZM01019588">
    <property type="protein sequence ID" value="JAV89607.1"/>
    <property type="molecule type" value="Transcribed_RNA"/>
</dbReference>
<organism evidence="3">
    <name type="scientific">Photinus pyralis</name>
    <name type="common">Common eastern firefly</name>
    <name type="synonym">Lampyris pyralis</name>
    <dbReference type="NCBI Taxonomy" id="7054"/>
    <lineage>
        <taxon>Eukaryota</taxon>
        <taxon>Metazoa</taxon>
        <taxon>Ecdysozoa</taxon>
        <taxon>Arthropoda</taxon>
        <taxon>Hexapoda</taxon>
        <taxon>Insecta</taxon>
        <taxon>Pterygota</taxon>
        <taxon>Neoptera</taxon>
        <taxon>Endopterygota</taxon>
        <taxon>Coleoptera</taxon>
        <taxon>Polyphaga</taxon>
        <taxon>Elateriformia</taxon>
        <taxon>Elateroidea</taxon>
        <taxon>Lampyridae</taxon>
        <taxon>Lampyrinae</taxon>
        <taxon>Photinus</taxon>
    </lineage>
</organism>
<feature type="compositionally biased region" description="Basic and acidic residues" evidence="2">
    <location>
        <begin position="478"/>
        <end position="512"/>
    </location>
</feature>
<name>A0A1Y1N231_PHOPY</name>
<feature type="coiled-coil region" evidence="1">
    <location>
        <begin position="183"/>
        <end position="210"/>
    </location>
</feature>
<evidence type="ECO:0000256" key="2">
    <source>
        <dbReference type="SAM" id="MobiDB-lite"/>
    </source>
</evidence>
<feature type="compositionally biased region" description="Basic and acidic residues" evidence="2">
    <location>
        <begin position="519"/>
        <end position="536"/>
    </location>
</feature>
<accession>A0A1Y1N231</accession>
<evidence type="ECO:0000313" key="3">
    <source>
        <dbReference type="EMBL" id="JAV89607.1"/>
    </source>
</evidence>
<feature type="region of interest" description="Disordered" evidence="2">
    <location>
        <begin position="478"/>
        <end position="543"/>
    </location>
</feature>
<feature type="coiled-coil region" evidence="1">
    <location>
        <begin position="75"/>
        <end position="117"/>
    </location>
</feature>